<dbReference type="Gene3D" id="3.90.110.10">
    <property type="entry name" value="Lactate dehydrogenase/glycoside hydrolase, family 4, C-terminal"/>
    <property type="match status" value="1"/>
</dbReference>
<dbReference type="GO" id="GO:0005975">
    <property type="term" value="P:carbohydrate metabolic process"/>
    <property type="evidence" value="ECO:0007669"/>
    <property type="project" value="InterPro"/>
</dbReference>
<dbReference type="SUPFAM" id="SSF56327">
    <property type="entry name" value="LDH C-terminal domain-like"/>
    <property type="match status" value="1"/>
</dbReference>
<keyword evidence="7 12" id="KW-0326">Glycosidase</keyword>
<feature type="binding site" evidence="10">
    <location>
        <position position="196"/>
    </location>
    <ligand>
        <name>Mn(2+)</name>
        <dbReference type="ChEBI" id="CHEBI:29035"/>
    </ligand>
</feature>
<keyword evidence="10" id="KW-0533">Nickel</keyword>
<reference evidence="14" key="1">
    <citation type="submission" date="2020-07" db="EMBL/GenBank/DDBJ databases">
        <title>Vallitalea pronyensis genome.</title>
        <authorList>
            <person name="Postec A."/>
        </authorList>
    </citation>
    <scope>NUCLEOTIDE SEQUENCE</scope>
    <source>
        <strain evidence="14">FatNI3</strain>
    </source>
</reference>
<dbReference type="InterPro" id="IPR036291">
    <property type="entry name" value="NAD(P)-bd_dom_sf"/>
</dbReference>
<organism evidence="14 15">
    <name type="scientific">Vallitalea pronyensis</name>
    <dbReference type="NCBI Taxonomy" id="1348613"/>
    <lineage>
        <taxon>Bacteria</taxon>
        <taxon>Bacillati</taxon>
        <taxon>Bacillota</taxon>
        <taxon>Clostridia</taxon>
        <taxon>Lachnospirales</taxon>
        <taxon>Vallitaleaceae</taxon>
        <taxon>Vallitalea</taxon>
    </lineage>
</organism>
<dbReference type="Proteomes" id="UP000683246">
    <property type="component" value="Chromosome"/>
</dbReference>
<feature type="binding site" evidence="9">
    <location>
        <position position="90"/>
    </location>
    <ligand>
        <name>substrate</name>
    </ligand>
</feature>
<dbReference type="AlphaFoldDB" id="A0A8J8MLN3"/>
<dbReference type="InterPro" id="IPR022616">
    <property type="entry name" value="Glyco_hydro_4_C"/>
</dbReference>
<evidence type="ECO:0000313" key="15">
    <source>
        <dbReference type="Proteomes" id="UP000683246"/>
    </source>
</evidence>
<feature type="binding site" evidence="10">
    <location>
        <position position="166"/>
    </location>
    <ligand>
        <name>Mn(2+)</name>
        <dbReference type="ChEBI" id="CHEBI:29035"/>
    </ligand>
</feature>
<comment type="similarity">
    <text evidence="1 12">Belongs to the glycosyl hydrolase 4 family.</text>
</comment>
<comment type="subunit">
    <text evidence="2">Homotetramer.</text>
</comment>
<dbReference type="EMBL" id="CP058649">
    <property type="protein sequence ID" value="QUI23583.1"/>
    <property type="molecule type" value="Genomic_DNA"/>
</dbReference>
<evidence type="ECO:0000256" key="9">
    <source>
        <dbReference type="PIRSR" id="PIRSR601088-2"/>
    </source>
</evidence>
<dbReference type="GO" id="GO:0046872">
    <property type="term" value="F:metal ion binding"/>
    <property type="evidence" value="ECO:0007669"/>
    <property type="project" value="UniProtKB-KW"/>
</dbReference>
<dbReference type="Gene3D" id="3.40.50.720">
    <property type="entry name" value="NAD(P)-binding Rossmann-like Domain"/>
    <property type="match status" value="1"/>
</dbReference>
<proteinExistence type="inferred from homology"/>
<feature type="site" description="Increases basicity of active site Tyr" evidence="11">
    <location>
        <position position="106"/>
    </location>
</feature>
<evidence type="ECO:0000256" key="8">
    <source>
        <dbReference type="PIRSR" id="PIRSR601088-1"/>
    </source>
</evidence>
<dbReference type="InterPro" id="IPR001088">
    <property type="entry name" value="Glyco_hydro_4"/>
</dbReference>
<dbReference type="KEGG" id="vpy:HZI73_15380"/>
<dbReference type="PANTHER" id="PTHR32092:SF5">
    <property type="entry name" value="6-PHOSPHO-BETA-GLUCOSIDASE"/>
    <property type="match status" value="1"/>
</dbReference>
<evidence type="ECO:0000256" key="3">
    <source>
        <dbReference type="ARBA" id="ARBA00022723"/>
    </source>
</evidence>
<sequence length="461" mass="52384">MKLCVIGGGGVRAVFLAKSLLKNAKNIHVHDIVFMDIDEEKLNIFGTLCKVVANKLAPDVKFRTTTDVIDAVKDADYVITTIRSGGDESRVIDERVALDAGVLGQETTGAGGFAMALRSIPVLIDLCDKVKRYSNKEVLVFNFTNPSGLVTQAMRNAGYDFVYGICDAPSGFQKQLVRLLDTDEERFEMTCFGLNHLSWFKDFKVDGIDVYHKLRHHKKVFKDSELRYFDQETIDILGHEMFPNEYLYFYYYRHRAVSSILDSSKTRGETILGINERMIHELKQIDIETNPEKAFDIYMKYYFEREQSYFAIESGTIREMNSEVPTLDAFIAEEDEGGYAAVALNFITSFMTPEPVKMVLSVPNQGAMDFLEDDDVVEISCFISKGVVTPVKVEVTDEAQKNLIRTVKYFERHVAQAIVTKDKGLAIKALLSHPQINSYELAKNLVETYLDKYRAYVGEWH</sequence>
<evidence type="ECO:0000259" key="13">
    <source>
        <dbReference type="Pfam" id="PF11975"/>
    </source>
</evidence>
<gene>
    <name evidence="14" type="ORF">HZI73_15380</name>
</gene>
<evidence type="ECO:0000313" key="14">
    <source>
        <dbReference type="EMBL" id="QUI23583.1"/>
    </source>
</evidence>
<dbReference type="Pfam" id="PF02056">
    <property type="entry name" value="Glyco_hydro_4"/>
    <property type="match status" value="1"/>
</dbReference>
<evidence type="ECO:0000256" key="1">
    <source>
        <dbReference type="ARBA" id="ARBA00010141"/>
    </source>
</evidence>
<keyword evidence="15" id="KW-1185">Reference proteome</keyword>
<dbReference type="Pfam" id="PF11975">
    <property type="entry name" value="Glyco_hydro_4C"/>
    <property type="match status" value="1"/>
</dbReference>
<comment type="cofactor">
    <cofactor evidence="12">
        <name>NAD(+)</name>
        <dbReference type="ChEBI" id="CHEBI:57540"/>
    </cofactor>
    <text evidence="12">Binds 1 NAD(+) per subunit.</text>
</comment>
<protein>
    <submittedName>
        <fullName evidence="14">Glycoside hydrolase</fullName>
    </submittedName>
</protein>
<evidence type="ECO:0000256" key="10">
    <source>
        <dbReference type="PIRSR" id="PIRSR601088-3"/>
    </source>
</evidence>
<dbReference type="GO" id="GO:0004553">
    <property type="term" value="F:hydrolase activity, hydrolyzing O-glycosyl compounds"/>
    <property type="evidence" value="ECO:0007669"/>
    <property type="project" value="InterPro"/>
</dbReference>
<dbReference type="InterPro" id="IPR015955">
    <property type="entry name" value="Lactate_DH/Glyco_Ohase_4_C"/>
</dbReference>
<name>A0A8J8MLN3_9FIRM</name>
<keyword evidence="6 10" id="KW-0464">Manganese</keyword>
<evidence type="ECO:0000256" key="11">
    <source>
        <dbReference type="PIRSR" id="PIRSR601088-4"/>
    </source>
</evidence>
<feature type="active site" description="Proton donor" evidence="8">
    <location>
        <position position="167"/>
    </location>
</feature>
<evidence type="ECO:0000256" key="12">
    <source>
        <dbReference type="RuleBase" id="RU361152"/>
    </source>
</evidence>
<dbReference type="SUPFAM" id="SSF51735">
    <property type="entry name" value="NAD(P)-binding Rossmann-fold domains"/>
    <property type="match status" value="1"/>
</dbReference>
<keyword evidence="5 12" id="KW-0520">NAD</keyword>
<dbReference type="PRINTS" id="PR00732">
    <property type="entry name" value="GLHYDRLASE4"/>
</dbReference>
<dbReference type="GO" id="GO:0016616">
    <property type="term" value="F:oxidoreductase activity, acting on the CH-OH group of donors, NAD or NADP as acceptor"/>
    <property type="evidence" value="ECO:0007669"/>
    <property type="project" value="InterPro"/>
</dbReference>
<accession>A0A8J8MLN3</accession>
<evidence type="ECO:0000256" key="7">
    <source>
        <dbReference type="ARBA" id="ARBA00023295"/>
    </source>
</evidence>
<dbReference type="RefSeq" id="WP_212694268.1">
    <property type="nucleotide sequence ID" value="NZ_CP058649.1"/>
</dbReference>
<evidence type="ECO:0000256" key="2">
    <source>
        <dbReference type="ARBA" id="ARBA00011881"/>
    </source>
</evidence>
<feature type="active site" description="Proton acceptor" evidence="8">
    <location>
        <position position="246"/>
    </location>
</feature>
<keyword evidence="10" id="KW-0170">Cobalt</keyword>
<dbReference type="PANTHER" id="PTHR32092">
    <property type="entry name" value="6-PHOSPHO-BETA-GLUCOSIDASE-RELATED"/>
    <property type="match status" value="1"/>
</dbReference>
<evidence type="ECO:0000256" key="4">
    <source>
        <dbReference type="ARBA" id="ARBA00022801"/>
    </source>
</evidence>
<feature type="binding site" evidence="9">
    <location>
        <position position="145"/>
    </location>
    <ligand>
        <name>substrate</name>
    </ligand>
</feature>
<keyword evidence="4 12" id="KW-0378">Hydrolase</keyword>
<feature type="domain" description="Glycosyl hydrolase family 4 C-terminal" evidence="13">
    <location>
        <begin position="191"/>
        <end position="435"/>
    </location>
</feature>
<evidence type="ECO:0000256" key="6">
    <source>
        <dbReference type="ARBA" id="ARBA00023211"/>
    </source>
</evidence>
<keyword evidence="3 10" id="KW-0479">Metal-binding</keyword>
<keyword evidence="10" id="KW-0408">Iron</keyword>
<evidence type="ECO:0000256" key="5">
    <source>
        <dbReference type="ARBA" id="ARBA00023027"/>
    </source>
</evidence>